<dbReference type="Pfam" id="PF00249">
    <property type="entry name" value="Myb_DNA-binding"/>
    <property type="match status" value="1"/>
</dbReference>
<proteinExistence type="predicted"/>
<dbReference type="EnsemblPlants" id="Pp3c20_11430V3.3">
    <property type="protein sequence ID" value="Pp3c20_11430V3.3"/>
    <property type="gene ID" value="Pp3c20_11430"/>
</dbReference>
<feature type="compositionally biased region" description="Acidic residues" evidence="6">
    <location>
        <begin position="450"/>
        <end position="459"/>
    </location>
</feature>
<evidence type="ECO:0000256" key="1">
    <source>
        <dbReference type="ARBA" id="ARBA00004123"/>
    </source>
</evidence>
<evidence type="ECO:0000313" key="8">
    <source>
        <dbReference type="EMBL" id="PNR33081.1"/>
    </source>
</evidence>
<accession>A9T548</accession>
<dbReference type="KEGG" id="ppp:112273244"/>
<dbReference type="PROSITE" id="PS51294">
    <property type="entry name" value="HTH_MYB"/>
    <property type="match status" value="1"/>
</dbReference>
<dbReference type="GO" id="GO:0003677">
    <property type="term" value="F:DNA binding"/>
    <property type="evidence" value="ECO:0007669"/>
    <property type="project" value="UniProtKB-KW"/>
</dbReference>
<evidence type="ECO:0000256" key="2">
    <source>
        <dbReference type="ARBA" id="ARBA00023015"/>
    </source>
</evidence>
<dbReference type="PaxDb" id="3218-PP1S166_107V6.1"/>
<feature type="region of interest" description="Disordered" evidence="6">
    <location>
        <begin position="165"/>
        <end position="189"/>
    </location>
</feature>
<dbReference type="Pfam" id="PF26575">
    <property type="entry name" value="HHO5_N"/>
    <property type="match status" value="1"/>
</dbReference>
<dbReference type="HOGENOM" id="CLU_036551_0_1_1"/>
<evidence type="ECO:0000256" key="4">
    <source>
        <dbReference type="ARBA" id="ARBA00023163"/>
    </source>
</evidence>
<dbReference type="AlphaFoldDB" id="A9T548"/>
<dbReference type="EMBL" id="ABEU02000020">
    <property type="protein sequence ID" value="PNR33081.1"/>
    <property type="molecule type" value="Genomic_DNA"/>
</dbReference>
<evidence type="ECO:0000259" key="7">
    <source>
        <dbReference type="PROSITE" id="PS51294"/>
    </source>
</evidence>
<dbReference type="Proteomes" id="UP000006727">
    <property type="component" value="Chromosome 20"/>
</dbReference>
<dbReference type="Gramene" id="Pp3c20_11430V3.1">
    <property type="protein sequence ID" value="Pp3c20_11430V3.1"/>
    <property type="gene ID" value="Pp3c20_11430"/>
</dbReference>
<dbReference type="NCBIfam" id="TIGR01557">
    <property type="entry name" value="myb_SHAQKYF"/>
    <property type="match status" value="1"/>
</dbReference>
<keyword evidence="4" id="KW-0804">Transcription</keyword>
<evidence type="ECO:0000313" key="9">
    <source>
        <dbReference type="EnsemblPlants" id="Pp3c20_11430V3.1"/>
    </source>
</evidence>
<dbReference type="GeneID" id="112273244"/>
<dbReference type="Gene3D" id="1.10.10.60">
    <property type="entry name" value="Homeodomain-like"/>
    <property type="match status" value="1"/>
</dbReference>
<keyword evidence="2" id="KW-0805">Transcription regulation</keyword>
<dbReference type="PANTHER" id="PTHR31003:SF19">
    <property type="entry name" value="MYB FAMILY TRANSCRIPTION FACTOR EFM"/>
    <property type="match status" value="1"/>
</dbReference>
<dbReference type="EnsemblPlants" id="Pp3c20_11430V3.1">
    <property type="protein sequence ID" value="Pp3c20_11430V3.1"/>
    <property type="gene ID" value="Pp3c20_11430"/>
</dbReference>
<dbReference type="RefSeq" id="XP_024357508.1">
    <property type="nucleotide sequence ID" value="XM_024501740.2"/>
</dbReference>
<feature type="compositionally biased region" description="Polar residues" evidence="6">
    <location>
        <begin position="401"/>
        <end position="417"/>
    </location>
</feature>
<keyword evidence="10" id="KW-1185">Reference proteome</keyword>
<reference evidence="8 10" key="1">
    <citation type="journal article" date="2008" name="Science">
        <title>The Physcomitrella genome reveals evolutionary insights into the conquest of land by plants.</title>
        <authorList>
            <person name="Rensing S."/>
            <person name="Lang D."/>
            <person name="Zimmer A."/>
            <person name="Terry A."/>
            <person name="Salamov A."/>
            <person name="Shapiro H."/>
            <person name="Nishiyama T."/>
            <person name="Perroud P.-F."/>
            <person name="Lindquist E."/>
            <person name="Kamisugi Y."/>
            <person name="Tanahashi T."/>
            <person name="Sakakibara K."/>
            <person name="Fujita T."/>
            <person name="Oishi K."/>
            <person name="Shin-I T."/>
            <person name="Kuroki Y."/>
            <person name="Toyoda A."/>
            <person name="Suzuki Y."/>
            <person name="Hashimoto A."/>
            <person name="Yamaguchi K."/>
            <person name="Sugano A."/>
            <person name="Kohara Y."/>
            <person name="Fujiyama A."/>
            <person name="Anterola A."/>
            <person name="Aoki S."/>
            <person name="Ashton N."/>
            <person name="Barbazuk W.B."/>
            <person name="Barker E."/>
            <person name="Bennetzen J."/>
            <person name="Bezanilla M."/>
            <person name="Blankenship R."/>
            <person name="Cho S.H."/>
            <person name="Dutcher S."/>
            <person name="Estelle M."/>
            <person name="Fawcett J.A."/>
            <person name="Gundlach H."/>
            <person name="Hanada K."/>
            <person name="Heyl A."/>
            <person name="Hicks K.A."/>
            <person name="Hugh J."/>
            <person name="Lohr M."/>
            <person name="Mayer K."/>
            <person name="Melkozernov A."/>
            <person name="Murata T."/>
            <person name="Nelson D."/>
            <person name="Pils B."/>
            <person name="Prigge M."/>
            <person name="Reiss B."/>
            <person name="Renner T."/>
            <person name="Rombauts S."/>
            <person name="Rushton P."/>
            <person name="Sanderfoot A."/>
            <person name="Schween G."/>
            <person name="Shiu S.-H."/>
            <person name="Stueber K."/>
            <person name="Theodoulou F.L."/>
            <person name="Tu H."/>
            <person name="Van de Peer Y."/>
            <person name="Verrier P.J."/>
            <person name="Waters E."/>
            <person name="Wood A."/>
            <person name="Yang L."/>
            <person name="Cove D."/>
            <person name="Cuming A."/>
            <person name="Hasebe M."/>
            <person name="Lucas S."/>
            <person name="Mishler D.B."/>
            <person name="Reski R."/>
            <person name="Grigoriev I."/>
            <person name="Quatrano R.S."/>
            <person name="Boore J.L."/>
        </authorList>
    </citation>
    <scope>NUCLEOTIDE SEQUENCE [LARGE SCALE GENOMIC DNA]</scope>
    <source>
        <strain evidence="9 10">cv. Gransden 2004</strain>
    </source>
</reference>
<feature type="domain" description="HTH myb-type" evidence="7">
    <location>
        <begin position="293"/>
        <end position="352"/>
    </location>
</feature>
<keyword evidence="5" id="KW-0539">Nucleus</keyword>
<comment type="subcellular location">
    <subcellularLocation>
        <location evidence="1">Nucleus</location>
    </subcellularLocation>
</comment>
<dbReference type="InterPro" id="IPR017930">
    <property type="entry name" value="Myb_dom"/>
</dbReference>
<name>A9T548_PHYPA</name>
<dbReference type="InterPro" id="IPR058673">
    <property type="entry name" value="HHO5-like_N"/>
</dbReference>
<dbReference type="GO" id="GO:0005634">
    <property type="term" value="C:nucleus"/>
    <property type="evidence" value="ECO:0007669"/>
    <property type="project" value="UniProtKB-SubCell"/>
</dbReference>
<dbReference type="InterPro" id="IPR009057">
    <property type="entry name" value="Homeodomain-like_sf"/>
</dbReference>
<sequence length="515" mass="56622">MGSPANLALGPQVSTITSTIETALNCTVSADGLEADEIQKIAAHLRALQEERGKIEAFKRELPLCMQLLDEAIETAINKVMVDQCSPTASLQTSVLDAQDSDYERPKRTLVLENFMPLKRRWEKQLKEKIFQNDAGNNSQQHEDKVVIGRPAWMKETQLWTKQSESIDYEKASPSRGSRRQVEFKCSEQDRPLTSSRLLLNSKDRQGGAFVPFNREKQLPSPPFSSQSTGPASDAAGFSTSSAVRTPSRMGHTIESFDIGRVNGNVHVRDHSSDARNSIDHSVQTRTGANQPQRKARRCWSPELHRRFVSALQQLGGSQVATPKQIRELMKVDGLTNDEVKSHLQKYRLHTRRPSPSPPSPSHAPQLVVVGWVRPEFTAVEGAASQASTGDNPLPGISNECVPSQSTGQPQKQSPPNFQKHLPAVSTSQTSLRGPSPVGVDSPHSSSDSYIDESDDEQDGNCTSSGENGRQYECNEKPLQSARESKGSTTCLADIDATINPQMKLRILRKTKAAA</sequence>
<evidence type="ECO:0000256" key="3">
    <source>
        <dbReference type="ARBA" id="ARBA00023125"/>
    </source>
</evidence>
<dbReference type="InterPro" id="IPR001005">
    <property type="entry name" value="SANT/Myb"/>
</dbReference>
<protein>
    <recommendedName>
        <fullName evidence="7">HTH myb-type domain-containing protein</fullName>
    </recommendedName>
</protein>
<dbReference type="FunFam" id="1.10.10.60:FF:000002">
    <property type="entry name" value="Myb family transcription factor"/>
    <property type="match status" value="1"/>
</dbReference>
<evidence type="ECO:0000256" key="5">
    <source>
        <dbReference type="ARBA" id="ARBA00023242"/>
    </source>
</evidence>
<reference evidence="9" key="3">
    <citation type="submission" date="2020-12" db="UniProtKB">
        <authorList>
            <consortium name="EnsemblPlants"/>
        </authorList>
    </citation>
    <scope>IDENTIFICATION</scope>
</reference>
<dbReference type="InterPro" id="IPR044787">
    <property type="entry name" value="HHO5-like"/>
</dbReference>
<dbReference type="SUPFAM" id="SSF46689">
    <property type="entry name" value="Homeodomain-like"/>
    <property type="match status" value="1"/>
</dbReference>
<organism evidence="8">
    <name type="scientific">Physcomitrium patens</name>
    <name type="common">Spreading-leaved earth moss</name>
    <name type="synonym">Physcomitrella patens</name>
    <dbReference type="NCBI Taxonomy" id="3218"/>
    <lineage>
        <taxon>Eukaryota</taxon>
        <taxon>Viridiplantae</taxon>
        <taxon>Streptophyta</taxon>
        <taxon>Embryophyta</taxon>
        <taxon>Bryophyta</taxon>
        <taxon>Bryophytina</taxon>
        <taxon>Bryopsida</taxon>
        <taxon>Funariidae</taxon>
        <taxon>Funariales</taxon>
        <taxon>Funariaceae</taxon>
        <taxon>Physcomitrium</taxon>
    </lineage>
</organism>
<dbReference type="OrthoDB" id="1908613at2759"/>
<dbReference type="eggNOG" id="ENOG502QU6F">
    <property type="taxonomic scope" value="Eukaryota"/>
</dbReference>
<evidence type="ECO:0000313" key="10">
    <source>
        <dbReference type="Proteomes" id="UP000006727"/>
    </source>
</evidence>
<evidence type="ECO:0000256" key="6">
    <source>
        <dbReference type="SAM" id="MobiDB-lite"/>
    </source>
</evidence>
<feature type="region of interest" description="Disordered" evidence="6">
    <location>
        <begin position="383"/>
        <end position="488"/>
    </location>
</feature>
<dbReference type="GO" id="GO:0003700">
    <property type="term" value="F:DNA-binding transcription factor activity"/>
    <property type="evidence" value="ECO:0007669"/>
    <property type="project" value="InterPro"/>
</dbReference>
<gene>
    <name evidence="9" type="primary">LOC112273244</name>
    <name evidence="8" type="ORF">PHYPA_025024</name>
</gene>
<dbReference type="Gramene" id="Pp3c20_11430V3.3">
    <property type="protein sequence ID" value="Pp3c20_11430V3.3"/>
    <property type="gene ID" value="Pp3c20_11430"/>
</dbReference>
<feature type="region of interest" description="Disordered" evidence="6">
    <location>
        <begin position="213"/>
        <end position="247"/>
    </location>
</feature>
<keyword evidence="3" id="KW-0238">DNA-binding</keyword>
<dbReference type="InterPro" id="IPR006447">
    <property type="entry name" value="Myb_dom_plants"/>
</dbReference>
<reference evidence="8 10" key="2">
    <citation type="journal article" date="2018" name="Plant J.">
        <title>The Physcomitrella patens chromosome-scale assembly reveals moss genome structure and evolution.</title>
        <authorList>
            <person name="Lang D."/>
            <person name="Ullrich K.K."/>
            <person name="Murat F."/>
            <person name="Fuchs J."/>
            <person name="Jenkins J."/>
            <person name="Haas F.B."/>
            <person name="Piednoel M."/>
            <person name="Gundlach H."/>
            <person name="Van Bel M."/>
            <person name="Meyberg R."/>
            <person name="Vives C."/>
            <person name="Morata J."/>
            <person name="Symeonidi A."/>
            <person name="Hiss M."/>
            <person name="Muchero W."/>
            <person name="Kamisugi Y."/>
            <person name="Saleh O."/>
            <person name="Blanc G."/>
            <person name="Decker E.L."/>
            <person name="van Gessel N."/>
            <person name="Grimwood J."/>
            <person name="Hayes R.D."/>
            <person name="Graham S.W."/>
            <person name="Gunter L.E."/>
            <person name="McDaniel S.F."/>
            <person name="Hoernstein S.N.W."/>
            <person name="Larsson A."/>
            <person name="Li F.W."/>
            <person name="Perroud P.F."/>
            <person name="Phillips J."/>
            <person name="Ranjan P."/>
            <person name="Rokshar D.S."/>
            <person name="Rothfels C.J."/>
            <person name="Schneider L."/>
            <person name="Shu S."/>
            <person name="Stevenson D.W."/>
            <person name="Thummler F."/>
            <person name="Tillich M."/>
            <person name="Villarreal Aguilar J.C."/>
            <person name="Widiez T."/>
            <person name="Wong G.K."/>
            <person name="Wymore A."/>
            <person name="Zhang Y."/>
            <person name="Zimmer A.D."/>
            <person name="Quatrano R.S."/>
            <person name="Mayer K.F.X."/>
            <person name="Goodstein D."/>
            <person name="Casacuberta J.M."/>
            <person name="Vandepoele K."/>
            <person name="Reski R."/>
            <person name="Cuming A.C."/>
            <person name="Tuskan G.A."/>
            <person name="Maumus F."/>
            <person name="Salse J."/>
            <person name="Schmutz J."/>
            <person name="Rensing S.A."/>
        </authorList>
    </citation>
    <scope>NUCLEOTIDE SEQUENCE [LARGE SCALE GENOMIC DNA]</scope>
    <source>
        <strain evidence="9 10">cv. Gransden 2004</strain>
    </source>
</reference>
<feature type="compositionally biased region" description="Basic and acidic residues" evidence="6">
    <location>
        <begin position="180"/>
        <end position="189"/>
    </location>
</feature>
<dbReference type="PANTHER" id="PTHR31003">
    <property type="entry name" value="MYB FAMILY TRANSCRIPTION FACTOR"/>
    <property type="match status" value="1"/>
</dbReference>